<dbReference type="InterPro" id="IPR025356">
    <property type="entry name" value="DUF4260"/>
</dbReference>
<proteinExistence type="predicted"/>
<sequence length="102" mass="9982">MLPAMLGAVAVTAAALRDAIDWLGVLAIAWAFHIAIDRALGCGLKMTEGFGHTHLGPIGTARPAGSTSDTGLSGGLGACAEDGNLSGGPSGRRPGSGRQGSG</sequence>
<evidence type="ECO:0000313" key="2">
    <source>
        <dbReference type="EMBL" id="GGM62558.1"/>
    </source>
</evidence>
<reference evidence="2" key="2">
    <citation type="submission" date="2020-09" db="EMBL/GenBank/DDBJ databases">
        <authorList>
            <person name="Sun Q."/>
            <person name="Zhou Y."/>
        </authorList>
    </citation>
    <scope>NUCLEOTIDE SEQUENCE</scope>
    <source>
        <strain evidence="2">CGMCC 4.7312</strain>
    </source>
</reference>
<dbReference type="Pfam" id="PF14079">
    <property type="entry name" value="DUF4260"/>
    <property type="match status" value="1"/>
</dbReference>
<feature type="region of interest" description="Disordered" evidence="1">
    <location>
        <begin position="56"/>
        <end position="102"/>
    </location>
</feature>
<protein>
    <recommendedName>
        <fullName evidence="4">DUF4260 domain-containing protein</fullName>
    </recommendedName>
</protein>
<dbReference type="RefSeq" id="WP_229706484.1">
    <property type="nucleotide sequence ID" value="NZ_BMNB01000037.1"/>
</dbReference>
<dbReference type="AlphaFoldDB" id="A0A917U7B8"/>
<keyword evidence="3" id="KW-1185">Reference proteome</keyword>
<evidence type="ECO:0008006" key="4">
    <source>
        <dbReference type="Google" id="ProtNLM"/>
    </source>
</evidence>
<comment type="caution">
    <text evidence="2">The sequence shown here is derived from an EMBL/GenBank/DDBJ whole genome shotgun (WGS) entry which is preliminary data.</text>
</comment>
<accession>A0A917U7B8</accession>
<evidence type="ECO:0000256" key="1">
    <source>
        <dbReference type="SAM" id="MobiDB-lite"/>
    </source>
</evidence>
<dbReference type="EMBL" id="BMNB01000037">
    <property type="protein sequence ID" value="GGM62558.1"/>
    <property type="molecule type" value="Genomic_DNA"/>
</dbReference>
<gene>
    <name evidence="2" type="ORF">GCM10011608_54680</name>
</gene>
<name>A0A917U7B8_9ACTN</name>
<organism evidence="2 3">
    <name type="scientific">Micromonospora sonchi</name>
    <dbReference type="NCBI Taxonomy" id="1763543"/>
    <lineage>
        <taxon>Bacteria</taxon>
        <taxon>Bacillati</taxon>
        <taxon>Actinomycetota</taxon>
        <taxon>Actinomycetes</taxon>
        <taxon>Micromonosporales</taxon>
        <taxon>Micromonosporaceae</taxon>
        <taxon>Micromonospora</taxon>
    </lineage>
</organism>
<evidence type="ECO:0000313" key="3">
    <source>
        <dbReference type="Proteomes" id="UP000608890"/>
    </source>
</evidence>
<reference evidence="2" key="1">
    <citation type="journal article" date="2014" name="Int. J. Syst. Evol. Microbiol.">
        <title>Complete genome sequence of Corynebacterium casei LMG S-19264T (=DSM 44701T), isolated from a smear-ripened cheese.</title>
        <authorList>
            <consortium name="US DOE Joint Genome Institute (JGI-PGF)"/>
            <person name="Walter F."/>
            <person name="Albersmeier A."/>
            <person name="Kalinowski J."/>
            <person name="Ruckert C."/>
        </authorList>
    </citation>
    <scope>NUCLEOTIDE SEQUENCE</scope>
    <source>
        <strain evidence="2">CGMCC 4.7312</strain>
    </source>
</reference>
<dbReference type="Proteomes" id="UP000608890">
    <property type="component" value="Unassembled WGS sequence"/>
</dbReference>